<dbReference type="InParanoid" id="F2UA73"/>
<feature type="compositionally biased region" description="Basic and acidic residues" evidence="1">
    <location>
        <begin position="265"/>
        <end position="274"/>
    </location>
</feature>
<gene>
    <name evidence="2" type="ORF">PTSG_05358</name>
</gene>
<evidence type="ECO:0000256" key="1">
    <source>
        <dbReference type="SAM" id="MobiDB-lite"/>
    </source>
</evidence>
<feature type="compositionally biased region" description="Acidic residues" evidence="1">
    <location>
        <begin position="253"/>
        <end position="264"/>
    </location>
</feature>
<feature type="compositionally biased region" description="Basic and acidic residues" evidence="1">
    <location>
        <begin position="234"/>
        <end position="252"/>
    </location>
</feature>
<proteinExistence type="predicted"/>
<dbReference type="PANTHER" id="PTHR35711:SF1">
    <property type="entry name" value="ECTODERMAL, ISOFORM F"/>
    <property type="match status" value="1"/>
</dbReference>
<sequence>MECWKLVAARILSATYPGDASGTLEVFDVKAKADCGRARTFLNLMLTCRELYHDLPWAMPKWCLATVLSQTNNDKYKRKLARVKMGQQPLDVHRGLSQQAEVIPGDDDAEDTWSKDYGPSVQDWLDTFQTTLLPPLLSPDEDKGGTDTEDDCTDSAARYAATVSAWMEERFLAYSWLGVTWASDLPFLQARLASIRHNDFWLKFSRCGRVAFTCMHDLETWAVAEGGEEPCWDEKDLREKGKNPREEKAHNDNDDDDDDDDECEEKQQHDDKRKQQQRRLHRQRHDDKRKQQQHRLHRQRHDDKRKQQQHRLHRQRHDDKRKQQQHRLQKRMTPREDAIRESQQQPRAALLYVTVTLKSQADADRFKEHYSTLVGDGHVRWFRVMYEQTALQGEVSNVHGLSLFGFNKLSDLSLFAGVQDLRVAVCRGMDLTPFTALKRLVFGGIVAGGQSVIADVDDVCLNSSSLVTSTLNAKRVCLRNMHLVDAPSPLHLPNATHIELRFDELDPDHNAAEDDFAVDLPPGLDKLVLVHGDTLGPELPRFEHAREADLQLCDVPDVAELAYLAHRVDKLVIRADPSDEFTATGLSQVPNTVYVCLDDVKCTKTTSLPPCVKELHAIVEDDVSVTCWSHIPLLSLTGWCMRASNMGALSGRRQLRMSGVVLDGEISDCDHVTLCDCHGSVVFSHITWLSVGPHRLRWGPDPRHTVAQCGANGDGDDDDGSGGGCGGDDDDDGSGGGSGSGHGSGDDDDDDDVNVDDDPGRGHAKVAGDSAKSERLLCIERVSDVSTCRLQLTSIMSFSCFHNVHRLILEDCTFDDLASLTSVTCLVIRDCTSNDKRWQWPNAVLVNRSPVEMMEVLTQGKRKRNT</sequence>
<dbReference type="EMBL" id="GL832966">
    <property type="protein sequence ID" value="EGD73648.1"/>
    <property type="molecule type" value="Genomic_DNA"/>
</dbReference>
<evidence type="ECO:0000313" key="3">
    <source>
        <dbReference type="Proteomes" id="UP000007799"/>
    </source>
</evidence>
<dbReference type="GeneID" id="16074507"/>
<organism evidence="3">
    <name type="scientific">Salpingoeca rosetta (strain ATCC 50818 / BSB-021)</name>
    <dbReference type="NCBI Taxonomy" id="946362"/>
    <lineage>
        <taxon>Eukaryota</taxon>
        <taxon>Choanoflagellata</taxon>
        <taxon>Craspedida</taxon>
        <taxon>Salpingoecidae</taxon>
        <taxon>Salpingoeca</taxon>
    </lineage>
</organism>
<dbReference type="AlphaFoldDB" id="F2UA73"/>
<reference evidence="2" key="1">
    <citation type="submission" date="2009-08" db="EMBL/GenBank/DDBJ databases">
        <title>Annotation of Salpingoeca rosetta.</title>
        <authorList>
            <consortium name="The Broad Institute Genome Sequencing Platform"/>
            <person name="Russ C."/>
            <person name="Cuomo C."/>
            <person name="Burger G."/>
            <person name="Gray M.W."/>
            <person name="Holland P.W.H."/>
            <person name="King N."/>
            <person name="Lang F.B.F."/>
            <person name="Roger A.J."/>
            <person name="Ruiz-Trillo I."/>
            <person name="Young S.K."/>
            <person name="Zeng Q."/>
            <person name="Gargeya S."/>
            <person name="Alvarado L."/>
            <person name="Berlin A."/>
            <person name="Chapman S.B."/>
            <person name="Chen Z."/>
            <person name="Freedman E."/>
            <person name="Gellesch M."/>
            <person name="Goldberg J."/>
            <person name="Griggs A."/>
            <person name="Gujja S."/>
            <person name="Heilman E."/>
            <person name="Heiman D."/>
            <person name="Howarth C."/>
            <person name="Mehta T."/>
            <person name="Neiman D."/>
            <person name="Pearson M."/>
            <person name="Roberts A."/>
            <person name="Saif S."/>
            <person name="Shea T."/>
            <person name="Shenoy N."/>
            <person name="Sisk P."/>
            <person name="Stolte C."/>
            <person name="Sykes S."/>
            <person name="White J."/>
            <person name="Yandava C."/>
            <person name="Haas B."/>
            <person name="Nusbaum C."/>
            <person name="Birren B."/>
        </authorList>
    </citation>
    <scope>NUCLEOTIDE SEQUENCE [LARGE SCALE GENOMIC DNA]</scope>
    <source>
        <strain evidence="2">ATCC 50818</strain>
    </source>
</reference>
<feature type="compositionally biased region" description="Gly residues" evidence="1">
    <location>
        <begin position="734"/>
        <end position="743"/>
    </location>
</feature>
<keyword evidence="3" id="KW-1185">Reference proteome</keyword>
<evidence type="ECO:0000313" key="2">
    <source>
        <dbReference type="EMBL" id="EGD73648.1"/>
    </source>
</evidence>
<feature type="compositionally biased region" description="Basic residues" evidence="1">
    <location>
        <begin position="323"/>
        <end position="332"/>
    </location>
</feature>
<dbReference type="Proteomes" id="UP000007799">
    <property type="component" value="Unassembled WGS sequence"/>
</dbReference>
<dbReference type="eggNOG" id="ENOG502S90Y">
    <property type="taxonomic scope" value="Eukaryota"/>
</dbReference>
<protein>
    <submittedName>
        <fullName evidence="2">Uncharacterized protein</fullName>
    </submittedName>
</protein>
<dbReference type="PANTHER" id="PTHR35711">
    <property type="entry name" value="EXPRESSED PROTEIN"/>
    <property type="match status" value="1"/>
</dbReference>
<name>F2UA73_SALR5</name>
<feature type="region of interest" description="Disordered" evidence="1">
    <location>
        <begin position="234"/>
        <end position="344"/>
    </location>
</feature>
<feature type="region of interest" description="Disordered" evidence="1">
    <location>
        <begin position="707"/>
        <end position="768"/>
    </location>
</feature>
<accession>F2UA73</accession>
<dbReference type="KEGG" id="sre:PTSG_05358"/>
<dbReference type="RefSeq" id="XP_004993929.1">
    <property type="nucleotide sequence ID" value="XM_004993872.1"/>
</dbReference>
<dbReference type="STRING" id="946362.F2UA73"/>
<feature type="compositionally biased region" description="Acidic residues" evidence="1">
    <location>
        <begin position="746"/>
        <end position="757"/>
    </location>
</feature>